<dbReference type="GO" id="GO:0016780">
    <property type="term" value="F:phosphotransferase activity, for other substituted phosphate groups"/>
    <property type="evidence" value="ECO:0007669"/>
    <property type="project" value="TreeGrafter"/>
</dbReference>
<feature type="transmembrane region" description="Helical" evidence="7">
    <location>
        <begin position="299"/>
        <end position="323"/>
    </location>
</feature>
<evidence type="ECO:0000313" key="9">
    <source>
        <dbReference type="EMBL" id="ADL26338.1"/>
    </source>
</evidence>
<dbReference type="PANTHER" id="PTHR30576:SF0">
    <property type="entry name" value="UNDECAPRENYL-PHOSPHATE N-ACETYLGALACTOSAMINYL 1-PHOSPHATE TRANSFERASE-RELATED"/>
    <property type="match status" value="1"/>
</dbReference>
<dbReference type="EMBL" id="CP002158">
    <property type="protein sequence ID" value="ADL26338.1"/>
    <property type="molecule type" value="Genomic_DNA"/>
</dbReference>
<dbReference type="eggNOG" id="COG1086">
    <property type="taxonomic scope" value="Bacteria"/>
</dbReference>
<evidence type="ECO:0000313" key="10">
    <source>
        <dbReference type="Proteomes" id="UP000000517"/>
    </source>
</evidence>
<dbReference type="Pfam" id="PF02397">
    <property type="entry name" value="Bac_transf"/>
    <property type="match status" value="1"/>
</dbReference>
<dbReference type="STRING" id="59374.FSU_2799"/>
<feature type="transmembrane region" description="Helical" evidence="7">
    <location>
        <begin position="88"/>
        <end position="110"/>
    </location>
</feature>
<organism evidence="9 10">
    <name type="scientific">Fibrobacter succinogenes (strain ATCC 19169 / S85)</name>
    <dbReference type="NCBI Taxonomy" id="59374"/>
    <lineage>
        <taxon>Bacteria</taxon>
        <taxon>Pseudomonadati</taxon>
        <taxon>Fibrobacterota</taxon>
        <taxon>Fibrobacteria</taxon>
        <taxon>Fibrobacterales</taxon>
        <taxon>Fibrobacteraceae</taxon>
        <taxon>Fibrobacter</taxon>
    </lineage>
</organism>
<dbReference type="InterPro" id="IPR017475">
    <property type="entry name" value="EPS_sugar_tfrase"/>
</dbReference>
<gene>
    <name evidence="9" type="ordered locus">FSU_2799</name>
</gene>
<dbReference type="AlphaFoldDB" id="D9S6S8"/>
<sequence length="485" mass="55640">MYMIRATTMERILLILSDFAALSICFALAFWVQFHSGLIVDKFDPTKTFDSYWQYGLVLNIGWLTLFAFAGLYRSWLLLSRTHQVLRVLRAVVIGVVLVIVCLFGAEFMGKVFTNQPLNEGYLYGSRFPWIFIYGGLAILLVGLFRMFIYIFLRALLRKGYGANNILVLGATEAGKKIARDLAKTPARGQRVVGFVDERYQVLPKKFAKVPVLGKYSDLPALVKKYKVSGIIIAHESTSPQEIMRVLVWICELPLHIYIVPELYSVVNGRFKANLVYGFELQELFAFTMPPWQVRVKRIIDIAFGLFLGLLSLPVCLFAAIAIKLDDHGPIFYSQERIGLYGKPFTVYKFRTMRTDAEKFGAQWATKKDPRITRIGRFLRKTRIDELPQILCVLKGDMSMVGPRPERAVFIGKLREQIPFYISRLKMKPGLTGWAQVCHHYDTSIEDVQIKLQYDMYYYENMSLLLDFQILVRTVYVVLTGKGAQ</sequence>
<feature type="transmembrane region" description="Helical" evidence="7">
    <location>
        <begin position="52"/>
        <end position="76"/>
    </location>
</feature>
<evidence type="ECO:0000256" key="6">
    <source>
        <dbReference type="ARBA" id="ARBA00023136"/>
    </source>
</evidence>
<accession>D9S6S8</accession>
<evidence type="ECO:0000256" key="4">
    <source>
        <dbReference type="ARBA" id="ARBA00022692"/>
    </source>
</evidence>
<keyword evidence="5 7" id="KW-1133">Transmembrane helix</keyword>
<proteinExistence type="inferred from homology"/>
<evidence type="ECO:0000256" key="5">
    <source>
        <dbReference type="ARBA" id="ARBA00022989"/>
    </source>
</evidence>
<dbReference type="InterPro" id="IPR003362">
    <property type="entry name" value="Bact_transf"/>
</dbReference>
<comment type="subcellular location">
    <subcellularLocation>
        <location evidence="1">Membrane</location>
        <topology evidence="1">Multi-pass membrane protein</topology>
    </subcellularLocation>
</comment>
<dbReference type="InterPro" id="IPR029063">
    <property type="entry name" value="SAM-dependent_MTases_sf"/>
</dbReference>
<protein>
    <submittedName>
        <fullName evidence="9">Bacterial sugar transferase</fullName>
    </submittedName>
</protein>
<dbReference type="PATRIC" id="fig|59374.8.peg.2680"/>
<evidence type="ECO:0000256" key="1">
    <source>
        <dbReference type="ARBA" id="ARBA00004141"/>
    </source>
</evidence>
<evidence type="ECO:0000256" key="7">
    <source>
        <dbReference type="SAM" id="Phobius"/>
    </source>
</evidence>
<dbReference type="eggNOG" id="COG2148">
    <property type="taxonomic scope" value="Bacteria"/>
</dbReference>
<comment type="similarity">
    <text evidence="2">Belongs to the bacterial sugar transferase family.</text>
</comment>
<dbReference type="PANTHER" id="PTHR30576">
    <property type="entry name" value="COLANIC BIOSYNTHESIS UDP-GLUCOSE LIPID CARRIER TRANSFERASE"/>
    <property type="match status" value="1"/>
</dbReference>
<evidence type="ECO:0000256" key="2">
    <source>
        <dbReference type="ARBA" id="ARBA00006464"/>
    </source>
</evidence>
<dbReference type="GO" id="GO:0016020">
    <property type="term" value="C:membrane"/>
    <property type="evidence" value="ECO:0007669"/>
    <property type="project" value="UniProtKB-SubCell"/>
</dbReference>
<name>D9S6S8_FIBSS</name>
<keyword evidence="3 9" id="KW-0808">Transferase</keyword>
<keyword evidence="4 7" id="KW-0812">Transmembrane</keyword>
<feature type="transmembrane region" description="Helical" evidence="7">
    <location>
        <begin position="130"/>
        <end position="153"/>
    </location>
</feature>
<dbReference type="Gene3D" id="3.40.50.720">
    <property type="entry name" value="NAD(P)-binding Rossmann-like Domain"/>
    <property type="match status" value="1"/>
</dbReference>
<evidence type="ECO:0000259" key="8">
    <source>
        <dbReference type="Pfam" id="PF02397"/>
    </source>
</evidence>
<dbReference type="SUPFAM" id="SSF53335">
    <property type="entry name" value="S-adenosyl-L-methionine-dependent methyltransferases"/>
    <property type="match status" value="1"/>
</dbReference>
<dbReference type="NCBIfam" id="TIGR03025">
    <property type="entry name" value="EPS_sugtrans"/>
    <property type="match status" value="1"/>
</dbReference>
<reference evidence="10" key="1">
    <citation type="submission" date="2010-08" db="EMBL/GenBank/DDBJ databases">
        <title>Complete sequence of Fibrobacter succinogenes subsp. succinogenes S85.</title>
        <authorList>
            <person name="Durkin A.S."/>
            <person name="Nelson K.E."/>
            <person name="Morrison M."/>
            <person name="Forsberg C.W."/>
            <person name="Wilson D.B."/>
            <person name="Russell J.B."/>
            <person name="Cann I.K.O."/>
            <person name="Mackie R.I."/>
            <person name="White B.A."/>
        </authorList>
    </citation>
    <scope>NUCLEOTIDE SEQUENCE [LARGE SCALE GENOMIC DNA]</scope>
    <source>
        <strain evidence="10">ATCC 19169 / S85</strain>
    </source>
</reference>
<dbReference type="KEGG" id="fsc:FSU_2799"/>
<keyword evidence="6 7" id="KW-0472">Membrane</keyword>
<dbReference type="Pfam" id="PF13727">
    <property type="entry name" value="CoA_binding_3"/>
    <property type="match status" value="1"/>
</dbReference>
<evidence type="ECO:0000256" key="3">
    <source>
        <dbReference type="ARBA" id="ARBA00022679"/>
    </source>
</evidence>
<feature type="domain" description="Bacterial sugar transferase" evidence="8">
    <location>
        <begin position="297"/>
        <end position="479"/>
    </location>
</feature>
<dbReference type="HOGENOM" id="CLU_024920_0_0_0"/>
<dbReference type="Proteomes" id="UP000000517">
    <property type="component" value="Chromosome"/>
</dbReference>
<feature type="transmembrane region" description="Helical" evidence="7">
    <location>
        <begin position="12"/>
        <end position="32"/>
    </location>
</feature>